<accession>A0A7Z7IJL7</accession>
<name>A0A7Z7IJL7_9MYCO</name>
<keyword evidence="2" id="KW-1185">Reference proteome</keyword>
<evidence type="ECO:0000313" key="2">
    <source>
        <dbReference type="Proteomes" id="UP000554965"/>
    </source>
</evidence>
<dbReference type="Proteomes" id="UP000554965">
    <property type="component" value="Unassembled WGS sequence"/>
</dbReference>
<protein>
    <submittedName>
        <fullName evidence="1">Uncharacterized protein</fullName>
    </submittedName>
</protein>
<evidence type="ECO:0000313" key="1">
    <source>
        <dbReference type="EMBL" id="SOJ53739.1"/>
    </source>
</evidence>
<organism evidence="1 2">
    <name type="scientific">Mycobacterium simulans</name>
    <dbReference type="NCBI Taxonomy" id="627089"/>
    <lineage>
        <taxon>Bacteria</taxon>
        <taxon>Bacillati</taxon>
        <taxon>Actinomycetota</taxon>
        <taxon>Actinomycetes</taxon>
        <taxon>Mycobacteriales</taxon>
        <taxon>Mycobacteriaceae</taxon>
        <taxon>Mycobacterium</taxon>
    </lineage>
</organism>
<comment type="caution">
    <text evidence="1">The sequence shown here is derived from an EMBL/GenBank/DDBJ whole genome shotgun (WGS) entry which is preliminary data.</text>
</comment>
<reference evidence="1 2" key="1">
    <citation type="submission" date="2017-10" db="EMBL/GenBank/DDBJ databases">
        <authorList>
            <consortium name="Urmite Genomes"/>
        </authorList>
    </citation>
    <scope>NUCLEOTIDE SEQUENCE [LARGE SCALE GENOMIC DNA]</scope>
    <source>
        <strain evidence="1 2">FB-527</strain>
    </source>
</reference>
<dbReference type="AlphaFoldDB" id="A0A7Z7IJL7"/>
<proteinExistence type="predicted"/>
<sequence length="71" mass="7826">MGKRSLLEVVSTTIGLYYSFLRHCYPSDGRIACRQIGVTEGGDHMSHEILFSEHEAAYVAALAFSTDSSIE</sequence>
<gene>
    <name evidence="1" type="ORF">MSIMFB_01238</name>
</gene>
<dbReference type="EMBL" id="OCTY01000002">
    <property type="protein sequence ID" value="SOJ53739.1"/>
    <property type="molecule type" value="Genomic_DNA"/>
</dbReference>